<keyword evidence="7" id="KW-1185">Reference proteome</keyword>
<reference evidence="6" key="1">
    <citation type="submission" date="2021-01" db="EMBL/GenBank/DDBJ databases">
        <title>Ramlibacter sp. strain AW1 16S ribosomal RNA gene Genome sequencing and assembly.</title>
        <authorList>
            <person name="Kang M."/>
        </authorList>
    </citation>
    <scope>NUCLEOTIDE SEQUENCE</scope>
    <source>
        <strain evidence="6">AW1</strain>
    </source>
</reference>
<dbReference type="SUPFAM" id="SSF53720">
    <property type="entry name" value="ALDH-like"/>
    <property type="match status" value="1"/>
</dbReference>
<dbReference type="FunFam" id="3.40.309.10:FF:000009">
    <property type="entry name" value="Aldehyde dehydrogenase A"/>
    <property type="match status" value="1"/>
</dbReference>
<dbReference type="RefSeq" id="WP_201683981.1">
    <property type="nucleotide sequence ID" value="NZ_JAEQNA010000003.1"/>
</dbReference>
<dbReference type="Pfam" id="PF00171">
    <property type="entry name" value="Aldedh"/>
    <property type="match status" value="1"/>
</dbReference>
<dbReference type="AlphaFoldDB" id="A0A936ZNJ3"/>
<dbReference type="Gene3D" id="3.40.309.10">
    <property type="entry name" value="Aldehyde Dehydrogenase, Chain A, domain 2"/>
    <property type="match status" value="1"/>
</dbReference>
<keyword evidence="2 4" id="KW-0560">Oxidoreductase</keyword>
<evidence type="ECO:0000259" key="5">
    <source>
        <dbReference type="Pfam" id="PF00171"/>
    </source>
</evidence>
<dbReference type="Gene3D" id="3.40.605.10">
    <property type="entry name" value="Aldehyde Dehydrogenase, Chain A, domain 1"/>
    <property type="match status" value="1"/>
</dbReference>
<dbReference type="InterPro" id="IPR029510">
    <property type="entry name" value="Ald_DH_CS_GLU"/>
</dbReference>
<evidence type="ECO:0000256" key="3">
    <source>
        <dbReference type="PROSITE-ProRule" id="PRU10007"/>
    </source>
</evidence>
<feature type="domain" description="Aldehyde dehydrogenase" evidence="5">
    <location>
        <begin position="3"/>
        <end position="449"/>
    </location>
</feature>
<dbReference type="InterPro" id="IPR016161">
    <property type="entry name" value="Ald_DH/histidinol_DH"/>
</dbReference>
<evidence type="ECO:0000256" key="1">
    <source>
        <dbReference type="ARBA" id="ARBA00009986"/>
    </source>
</evidence>
<organism evidence="6 7">
    <name type="scientific">Ramlibacter aurantiacus</name>
    <dbReference type="NCBI Taxonomy" id="2801330"/>
    <lineage>
        <taxon>Bacteria</taxon>
        <taxon>Pseudomonadati</taxon>
        <taxon>Pseudomonadota</taxon>
        <taxon>Betaproteobacteria</taxon>
        <taxon>Burkholderiales</taxon>
        <taxon>Comamonadaceae</taxon>
        <taxon>Ramlibacter</taxon>
    </lineage>
</organism>
<dbReference type="InterPro" id="IPR016163">
    <property type="entry name" value="Ald_DH_C"/>
</dbReference>
<dbReference type="EMBL" id="JAEQNA010000003">
    <property type="protein sequence ID" value="MBL0420916.1"/>
    <property type="molecule type" value="Genomic_DNA"/>
</dbReference>
<dbReference type="Proteomes" id="UP000613011">
    <property type="component" value="Unassembled WGS sequence"/>
</dbReference>
<feature type="active site" evidence="3">
    <location>
        <position position="229"/>
    </location>
</feature>
<evidence type="ECO:0000256" key="2">
    <source>
        <dbReference type="ARBA" id="ARBA00023002"/>
    </source>
</evidence>
<name>A0A936ZNJ3_9BURK</name>
<accession>A0A936ZNJ3</accession>
<dbReference type="PROSITE" id="PS00687">
    <property type="entry name" value="ALDEHYDE_DEHYDR_GLU"/>
    <property type="match status" value="1"/>
</dbReference>
<dbReference type="InterPro" id="IPR016162">
    <property type="entry name" value="Ald_DH_N"/>
</dbReference>
<dbReference type="GO" id="GO:0016620">
    <property type="term" value="F:oxidoreductase activity, acting on the aldehyde or oxo group of donors, NAD or NADP as acceptor"/>
    <property type="evidence" value="ECO:0007669"/>
    <property type="project" value="InterPro"/>
</dbReference>
<dbReference type="InterPro" id="IPR015590">
    <property type="entry name" value="Aldehyde_DH_dom"/>
</dbReference>
<evidence type="ECO:0000313" key="7">
    <source>
        <dbReference type="Proteomes" id="UP000613011"/>
    </source>
</evidence>
<evidence type="ECO:0000256" key="4">
    <source>
        <dbReference type="RuleBase" id="RU003345"/>
    </source>
</evidence>
<dbReference type="PANTHER" id="PTHR11699">
    <property type="entry name" value="ALDEHYDE DEHYDROGENASE-RELATED"/>
    <property type="match status" value="1"/>
</dbReference>
<gene>
    <name evidence="6" type="ORF">JI739_11215</name>
</gene>
<comment type="caution">
    <text evidence="6">The sequence shown here is derived from an EMBL/GenBank/DDBJ whole genome shotgun (WGS) entry which is preliminary data.</text>
</comment>
<dbReference type="CDD" id="cd07102">
    <property type="entry name" value="ALDH_EDX86601"/>
    <property type="match status" value="1"/>
</dbReference>
<comment type="similarity">
    <text evidence="1 4">Belongs to the aldehyde dehydrogenase family.</text>
</comment>
<protein>
    <submittedName>
        <fullName evidence="6">Aldehyde dehydrogenase family protein</fullName>
    </submittedName>
</protein>
<sequence length="456" mass="49127">MNTLTILNPADGDLIASLPTDDAERVARKAAAARAAQPAWASLPLSERIVCIERFRAAIVRDENSLARTLTREVGKPITQARNELRGLQPRIDFFLARIGQALASEIVFDEGGMREEIERLPLGVVANISAWNYPWFVGCNVILPALLAGNAVLYKPSEHASLTGQALTRLLHEAGVPPDVMACVLGAGETGRALLAQPVDAVCFTGSHATGLAVAHAARDRLVHLQLELGGKDPGYVCDDAPIDLAAASLAEGAMYNAGQSCCAIERIYVHERVHDAFVERFVDVVRKLRVGDPLDEATEVGPLARAAQLQVLQGQVADALARGATLRLGGGSGPGPGHWFQPTVLTDVTHEMEVMREESFGPVIGIQRVADDDEAVRLMNDTRYGLTASVYTPDGQRARRLLSRMAVGTVYWNCCDRVSPRLPWSGMGDSGLGLTLSLDGLRAFSRPRAWHLRG</sequence>
<evidence type="ECO:0000313" key="6">
    <source>
        <dbReference type="EMBL" id="MBL0420916.1"/>
    </source>
</evidence>
<proteinExistence type="inferred from homology"/>